<gene>
    <name evidence="1" type="ORF">SBF1_6220002</name>
</gene>
<dbReference type="AlphaFoldDB" id="A0A2U3LLY6"/>
<name>A0A2U3LLY6_9FIRM</name>
<accession>A0A2U3LLY6</accession>
<protein>
    <submittedName>
        <fullName evidence="1">Uncharacterized protein</fullName>
    </submittedName>
</protein>
<dbReference type="Proteomes" id="UP000238916">
    <property type="component" value="Unassembled WGS sequence"/>
</dbReference>
<evidence type="ECO:0000313" key="2">
    <source>
        <dbReference type="Proteomes" id="UP000238916"/>
    </source>
</evidence>
<reference evidence="2" key="1">
    <citation type="submission" date="2018-02" db="EMBL/GenBank/DDBJ databases">
        <authorList>
            <person name="Hausmann B."/>
        </authorList>
    </citation>
    <scope>NUCLEOTIDE SEQUENCE [LARGE SCALE GENOMIC DNA]</scope>
    <source>
        <strain evidence="2">Peat soil MAG SbF1</strain>
    </source>
</reference>
<dbReference type="EMBL" id="OMOF01000582">
    <property type="protein sequence ID" value="SPF52955.1"/>
    <property type="molecule type" value="Genomic_DNA"/>
</dbReference>
<sequence length="39" mass="4550">MELPELSFAAVVWSEGMQHRGSICWEAQKDVERKNARFI</sequence>
<evidence type="ECO:0000313" key="1">
    <source>
        <dbReference type="EMBL" id="SPF52955.1"/>
    </source>
</evidence>
<organism evidence="1 2">
    <name type="scientific">Candidatus Desulfosporosinus infrequens</name>
    <dbReference type="NCBI Taxonomy" id="2043169"/>
    <lineage>
        <taxon>Bacteria</taxon>
        <taxon>Bacillati</taxon>
        <taxon>Bacillota</taxon>
        <taxon>Clostridia</taxon>
        <taxon>Eubacteriales</taxon>
        <taxon>Desulfitobacteriaceae</taxon>
        <taxon>Desulfosporosinus</taxon>
    </lineage>
</organism>
<proteinExistence type="predicted"/>